<dbReference type="InterPro" id="IPR000073">
    <property type="entry name" value="AB_hydrolase_1"/>
</dbReference>
<dbReference type="EMBL" id="BJUB01000016">
    <property type="protein sequence ID" value="GEK23445.1"/>
    <property type="molecule type" value="Genomic_DNA"/>
</dbReference>
<feature type="domain" description="AB hydrolase-1" evidence="2">
    <location>
        <begin position="22"/>
        <end position="232"/>
    </location>
</feature>
<sequence>MSDPVRVHTSSDASRVGVAPVFVLVHGIGASHRYFGRLHDELARHGDVHAVDLPGFGGLPRPDGPRSIAQLADALASRLDALGVAGAVLVGHSMGAQVVVELAVRHPALVSHLVLLGPVTDPERSSPVVQAWDLFRDMLREPPSANVLVLADYLRCGPRWYLTELPAMLRYPTLDAVRRAPCPVLVVRGADDPVARARWAARVAAAAADGRLLEVAGARHVVQHRRPQETATAITAFVGRRAPSGRSATGRPRDPGGDGHAAPA</sequence>
<gene>
    <name evidence="3" type="ORF">CXY01_39650</name>
</gene>
<evidence type="ECO:0000256" key="1">
    <source>
        <dbReference type="SAM" id="MobiDB-lite"/>
    </source>
</evidence>
<reference evidence="3 4" key="1">
    <citation type="submission" date="2019-07" db="EMBL/GenBank/DDBJ databases">
        <title>Whole genome shotgun sequence of Cellulomonas xylanilytica NBRC 101102.</title>
        <authorList>
            <person name="Hosoyama A."/>
            <person name="Uohara A."/>
            <person name="Ohji S."/>
            <person name="Ichikawa N."/>
        </authorList>
    </citation>
    <scope>NUCLEOTIDE SEQUENCE [LARGE SCALE GENOMIC DNA]</scope>
    <source>
        <strain evidence="3 4">NBRC 101102</strain>
    </source>
</reference>
<dbReference type="Gene3D" id="3.40.50.1820">
    <property type="entry name" value="alpha/beta hydrolase"/>
    <property type="match status" value="1"/>
</dbReference>
<dbReference type="AlphaFoldDB" id="A0A510VE81"/>
<evidence type="ECO:0000313" key="4">
    <source>
        <dbReference type="Proteomes" id="UP000321118"/>
    </source>
</evidence>
<dbReference type="SUPFAM" id="SSF53474">
    <property type="entry name" value="alpha/beta-Hydrolases"/>
    <property type="match status" value="1"/>
</dbReference>
<evidence type="ECO:0000313" key="3">
    <source>
        <dbReference type="EMBL" id="GEK23445.1"/>
    </source>
</evidence>
<dbReference type="GO" id="GO:0046464">
    <property type="term" value="P:acylglycerol catabolic process"/>
    <property type="evidence" value="ECO:0007669"/>
    <property type="project" value="TreeGrafter"/>
</dbReference>
<dbReference type="RefSeq" id="WP_186813482.1">
    <property type="nucleotide sequence ID" value="NZ_BJUB01000016.1"/>
</dbReference>
<keyword evidence="4" id="KW-1185">Reference proteome</keyword>
<organism evidence="3 4">
    <name type="scientific">Cellulomonas xylanilytica</name>
    <dbReference type="NCBI Taxonomy" id="233583"/>
    <lineage>
        <taxon>Bacteria</taxon>
        <taxon>Bacillati</taxon>
        <taxon>Actinomycetota</taxon>
        <taxon>Actinomycetes</taxon>
        <taxon>Micrococcales</taxon>
        <taxon>Cellulomonadaceae</taxon>
        <taxon>Cellulomonas</taxon>
    </lineage>
</organism>
<dbReference type="Proteomes" id="UP000321118">
    <property type="component" value="Unassembled WGS sequence"/>
</dbReference>
<name>A0A510VE81_9CELL</name>
<dbReference type="GO" id="GO:0016020">
    <property type="term" value="C:membrane"/>
    <property type="evidence" value="ECO:0007669"/>
    <property type="project" value="TreeGrafter"/>
</dbReference>
<protein>
    <submittedName>
        <fullName evidence="3">Dihydrolipoamide acetyltransferase</fullName>
    </submittedName>
</protein>
<dbReference type="GO" id="GO:0047372">
    <property type="term" value="F:monoacylglycerol lipase activity"/>
    <property type="evidence" value="ECO:0007669"/>
    <property type="project" value="TreeGrafter"/>
</dbReference>
<accession>A0A510VE81</accession>
<dbReference type="PANTHER" id="PTHR43798:SF5">
    <property type="entry name" value="MONOACYLGLYCEROL LIPASE ABHD6"/>
    <property type="match status" value="1"/>
</dbReference>
<dbReference type="InterPro" id="IPR029058">
    <property type="entry name" value="AB_hydrolase_fold"/>
</dbReference>
<feature type="region of interest" description="Disordered" evidence="1">
    <location>
        <begin position="236"/>
        <end position="264"/>
    </location>
</feature>
<dbReference type="GO" id="GO:0016740">
    <property type="term" value="F:transferase activity"/>
    <property type="evidence" value="ECO:0007669"/>
    <property type="project" value="UniProtKB-KW"/>
</dbReference>
<dbReference type="Pfam" id="PF12697">
    <property type="entry name" value="Abhydrolase_6"/>
    <property type="match status" value="1"/>
</dbReference>
<dbReference type="PANTHER" id="PTHR43798">
    <property type="entry name" value="MONOACYLGLYCEROL LIPASE"/>
    <property type="match status" value="1"/>
</dbReference>
<comment type="caution">
    <text evidence="3">The sequence shown here is derived from an EMBL/GenBank/DDBJ whole genome shotgun (WGS) entry which is preliminary data.</text>
</comment>
<dbReference type="PRINTS" id="PR00111">
    <property type="entry name" value="ABHYDROLASE"/>
</dbReference>
<keyword evidence="3" id="KW-0808">Transferase</keyword>
<dbReference type="InterPro" id="IPR050266">
    <property type="entry name" value="AB_hydrolase_sf"/>
</dbReference>
<evidence type="ECO:0000259" key="2">
    <source>
        <dbReference type="Pfam" id="PF12697"/>
    </source>
</evidence>
<proteinExistence type="predicted"/>